<organism evidence="6 7">
    <name type="scientific">Acaromyces ingoldii</name>
    <dbReference type="NCBI Taxonomy" id="215250"/>
    <lineage>
        <taxon>Eukaryota</taxon>
        <taxon>Fungi</taxon>
        <taxon>Dikarya</taxon>
        <taxon>Basidiomycota</taxon>
        <taxon>Ustilaginomycotina</taxon>
        <taxon>Exobasidiomycetes</taxon>
        <taxon>Exobasidiales</taxon>
        <taxon>Cryptobasidiaceae</taxon>
        <taxon>Acaromyces</taxon>
    </lineage>
</organism>
<dbReference type="GO" id="GO:0016787">
    <property type="term" value="F:hydrolase activity"/>
    <property type="evidence" value="ECO:0007669"/>
    <property type="project" value="UniProtKB-KW"/>
</dbReference>
<evidence type="ECO:0000313" key="6">
    <source>
        <dbReference type="EMBL" id="PWN93221.1"/>
    </source>
</evidence>
<dbReference type="Proteomes" id="UP000245768">
    <property type="component" value="Unassembled WGS sequence"/>
</dbReference>
<comment type="similarity">
    <text evidence="1">Belongs to the peptidase S33 family.</text>
</comment>
<accession>A0A316YVE1</accession>
<dbReference type="InParanoid" id="A0A316YVE1"/>
<dbReference type="Pfam" id="PF00561">
    <property type="entry name" value="Abhydrolase_1"/>
    <property type="match status" value="1"/>
</dbReference>
<dbReference type="SUPFAM" id="SSF53474">
    <property type="entry name" value="alpha/beta-Hydrolases"/>
    <property type="match status" value="1"/>
</dbReference>
<sequence length="596" mass="66185">MFLVECSVLALLAVYLSASSASPSAQRPFASSKGTDKPGVGFEEADCSTWKLDVKPPLRCFFFETPLDYNNAADNRTARLAVLHYPAGAGKTPREQVQGSLFLNQGGPGVSGVQFLIESAEKYDKLVTNGAYDLIGWDPRGVGLTQPGARCFRTLDDEYYDLVSPQSFRGESDVGLSWALQSLTLRAEVCSNAPVAPELPFVGTKSTVRDLRLMYKAVGDEGFNYYGLSYGTVIGNTFATMYPNEVRRMVLDGVLDADDHYSGLWETSMEDNEAVYRVGFLGECAKVRERCQLYKALQDQQILDRLSDGEVASRLEDLINGLLQRTRAKPPYSTGLETHPNGTIERLFPAQSVFYSRIKSLMFSSFYQPRTWKTMTEALAELVGGNVTGFLLKTTYRLGYEAYKERKLKRPLSTGAAFRAIASADALQKLATYDVDTVESRLDKLQEIAPFGAEVWINNQMSIQTWRIENNDKFTGNFTVVPKFPILYVGNDYDPVTPLSVAKKHAKLREGSGLLRVKQYGHTSDPLISNCTSDTLRAYFLNGSVPLFGHNVDGDKDEVAGKVCTATVGPYDDQTHFEKMLRRPYSVFDSEHLGLI</sequence>
<proteinExistence type="inferred from homology"/>
<dbReference type="InterPro" id="IPR000073">
    <property type="entry name" value="AB_hydrolase_1"/>
</dbReference>
<dbReference type="OrthoDB" id="425534at2759"/>
<dbReference type="STRING" id="215250.A0A316YVE1"/>
<keyword evidence="2 6" id="KW-0378">Hydrolase</keyword>
<dbReference type="InterPro" id="IPR029058">
    <property type="entry name" value="AB_hydrolase_fold"/>
</dbReference>
<evidence type="ECO:0000256" key="2">
    <source>
        <dbReference type="ARBA" id="ARBA00022801"/>
    </source>
</evidence>
<dbReference type="AlphaFoldDB" id="A0A316YVE1"/>
<dbReference type="InterPro" id="IPR013595">
    <property type="entry name" value="Pept_S33_TAP-like_C"/>
</dbReference>
<evidence type="ECO:0000256" key="3">
    <source>
        <dbReference type="SAM" id="SignalP"/>
    </source>
</evidence>
<dbReference type="InterPro" id="IPR051601">
    <property type="entry name" value="Serine_prot/Carboxylest_S33"/>
</dbReference>
<reference evidence="6 7" key="1">
    <citation type="journal article" date="2018" name="Mol. Biol. Evol.">
        <title>Broad Genomic Sampling Reveals a Smut Pathogenic Ancestry of the Fungal Clade Ustilaginomycotina.</title>
        <authorList>
            <person name="Kijpornyongpan T."/>
            <person name="Mondo S.J."/>
            <person name="Barry K."/>
            <person name="Sandor L."/>
            <person name="Lee J."/>
            <person name="Lipzen A."/>
            <person name="Pangilinan J."/>
            <person name="LaButti K."/>
            <person name="Hainaut M."/>
            <person name="Henrissat B."/>
            <person name="Grigoriev I.V."/>
            <person name="Spatafora J.W."/>
            <person name="Aime M.C."/>
        </authorList>
    </citation>
    <scope>NUCLEOTIDE SEQUENCE [LARGE SCALE GENOMIC DNA]</scope>
    <source>
        <strain evidence="6 7">MCA 4198</strain>
    </source>
</reference>
<dbReference type="GeneID" id="37040089"/>
<feature type="signal peptide" evidence="3">
    <location>
        <begin position="1"/>
        <end position="21"/>
    </location>
</feature>
<dbReference type="RefSeq" id="XP_025380419.1">
    <property type="nucleotide sequence ID" value="XM_025518173.1"/>
</dbReference>
<name>A0A316YVE1_9BASI</name>
<dbReference type="EMBL" id="KZ819634">
    <property type="protein sequence ID" value="PWN93221.1"/>
    <property type="molecule type" value="Genomic_DNA"/>
</dbReference>
<feature type="chain" id="PRO_5016466381" evidence="3">
    <location>
        <begin position="22"/>
        <end position="596"/>
    </location>
</feature>
<evidence type="ECO:0000259" key="4">
    <source>
        <dbReference type="Pfam" id="PF00561"/>
    </source>
</evidence>
<feature type="domain" description="Peptidase S33 tripeptidyl aminopeptidase-like C-terminal" evidence="5">
    <location>
        <begin position="450"/>
        <end position="546"/>
    </location>
</feature>
<dbReference type="PANTHER" id="PTHR43248:SF25">
    <property type="entry name" value="AB HYDROLASE-1 DOMAIN-CONTAINING PROTEIN-RELATED"/>
    <property type="match status" value="1"/>
</dbReference>
<feature type="domain" description="AB hydrolase-1" evidence="4">
    <location>
        <begin position="101"/>
        <end position="259"/>
    </location>
</feature>
<keyword evidence="3" id="KW-0732">Signal</keyword>
<evidence type="ECO:0000259" key="5">
    <source>
        <dbReference type="Pfam" id="PF08386"/>
    </source>
</evidence>
<dbReference type="Gene3D" id="3.40.50.1820">
    <property type="entry name" value="alpha/beta hydrolase"/>
    <property type="match status" value="1"/>
</dbReference>
<evidence type="ECO:0000313" key="7">
    <source>
        <dbReference type="Proteomes" id="UP000245768"/>
    </source>
</evidence>
<dbReference type="Pfam" id="PF08386">
    <property type="entry name" value="Abhydrolase_4"/>
    <property type="match status" value="1"/>
</dbReference>
<gene>
    <name evidence="6" type="ORF">FA10DRAFT_16369</name>
</gene>
<protein>
    <submittedName>
        <fullName evidence="6">Alpha/beta-hydrolase</fullName>
    </submittedName>
</protein>
<dbReference type="PANTHER" id="PTHR43248">
    <property type="entry name" value="2-SUCCINYL-6-HYDROXY-2,4-CYCLOHEXADIENE-1-CARBOXYLATE SYNTHASE"/>
    <property type="match status" value="1"/>
</dbReference>
<evidence type="ECO:0000256" key="1">
    <source>
        <dbReference type="ARBA" id="ARBA00010088"/>
    </source>
</evidence>
<keyword evidence="7" id="KW-1185">Reference proteome</keyword>